<dbReference type="InterPro" id="IPR013766">
    <property type="entry name" value="Thioredoxin_domain"/>
</dbReference>
<dbReference type="PRINTS" id="PR00421">
    <property type="entry name" value="THIOREDOXIN"/>
</dbReference>
<accession>A0A2T5ISF5</accession>
<organism evidence="9 10">
    <name type="scientific">Agitococcus lubricus</name>
    <dbReference type="NCBI Taxonomy" id="1077255"/>
    <lineage>
        <taxon>Bacteria</taxon>
        <taxon>Pseudomonadati</taxon>
        <taxon>Pseudomonadota</taxon>
        <taxon>Gammaproteobacteria</taxon>
        <taxon>Moraxellales</taxon>
        <taxon>Moraxellaceae</taxon>
        <taxon>Agitococcus</taxon>
    </lineage>
</organism>
<dbReference type="PROSITE" id="PS00194">
    <property type="entry name" value="THIOREDOXIN_1"/>
    <property type="match status" value="1"/>
</dbReference>
<dbReference type="GO" id="GO:0015035">
    <property type="term" value="F:protein-disulfide reductase activity"/>
    <property type="evidence" value="ECO:0007669"/>
    <property type="project" value="UniProtKB-UniRule"/>
</dbReference>
<name>A0A2T5ISF5_9GAMM</name>
<dbReference type="FunFam" id="3.40.30.10:FF:000001">
    <property type="entry name" value="Thioredoxin"/>
    <property type="match status" value="1"/>
</dbReference>
<dbReference type="Gene3D" id="2.30.30.380">
    <property type="entry name" value="Zn-finger domain of Sec23/24"/>
    <property type="match status" value="1"/>
</dbReference>
<dbReference type="InterPro" id="IPR017937">
    <property type="entry name" value="Thioredoxin_CS"/>
</dbReference>
<dbReference type="InterPro" id="IPR049299">
    <property type="entry name" value="Thio2_N"/>
</dbReference>
<comment type="similarity">
    <text evidence="1">Belongs to the thioredoxin family.</text>
</comment>
<evidence type="ECO:0000256" key="4">
    <source>
        <dbReference type="ARBA" id="ARBA00022982"/>
    </source>
</evidence>
<keyword evidence="3" id="KW-0479">Metal-binding</keyword>
<evidence type="ECO:0000256" key="6">
    <source>
        <dbReference type="ARBA" id="ARBA00023284"/>
    </source>
</evidence>
<dbReference type="InterPro" id="IPR005746">
    <property type="entry name" value="Thioredoxin"/>
</dbReference>
<dbReference type="Proteomes" id="UP000244223">
    <property type="component" value="Unassembled WGS sequence"/>
</dbReference>
<evidence type="ECO:0000256" key="1">
    <source>
        <dbReference type="ARBA" id="ARBA00008987"/>
    </source>
</evidence>
<dbReference type="EMBL" id="QAON01000032">
    <property type="protein sequence ID" value="PTQ86746.1"/>
    <property type="molecule type" value="Genomic_DNA"/>
</dbReference>
<reference evidence="9 10" key="1">
    <citation type="submission" date="2018-04" db="EMBL/GenBank/DDBJ databases">
        <title>Genomic Encyclopedia of Archaeal and Bacterial Type Strains, Phase II (KMG-II): from individual species to whole genera.</title>
        <authorList>
            <person name="Goeker M."/>
        </authorList>
    </citation>
    <scope>NUCLEOTIDE SEQUENCE [LARGE SCALE GENOMIC DNA]</scope>
    <source>
        <strain evidence="9 10">DSM 5822</strain>
    </source>
</reference>
<comment type="caution">
    <text evidence="9">The sequence shown here is derived from an EMBL/GenBank/DDBJ whole genome shotgun (WGS) entry which is preliminary data.</text>
</comment>
<dbReference type="Pfam" id="PF21352">
    <property type="entry name" value="Zn_ribbon_Thio2"/>
    <property type="match status" value="1"/>
</dbReference>
<dbReference type="AlphaFoldDB" id="A0A2T5ISF5"/>
<dbReference type="PROSITE" id="PS51352">
    <property type="entry name" value="THIOREDOXIN_2"/>
    <property type="match status" value="1"/>
</dbReference>
<dbReference type="NCBIfam" id="NF008229">
    <property type="entry name" value="PRK10996.1"/>
    <property type="match status" value="1"/>
</dbReference>
<sequence>MTPIHLVCPHCFATNRLPRERLQQQPQCGKCHQAIINGQVIELTASQFDMVINRHELPVVVDFWASWCGPCQMMAPQFAKAAVEFSGQALFAKINTESEQQVAAKFQIRSIPSLLIFMKGQEITRTSGALSALQLQQWLKNYVA</sequence>
<evidence type="ECO:0000313" key="10">
    <source>
        <dbReference type="Proteomes" id="UP000244223"/>
    </source>
</evidence>
<evidence type="ECO:0000256" key="5">
    <source>
        <dbReference type="ARBA" id="ARBA00023157"/>
    </source>
</evidence>
<keyword evidence="10" id="KW-1185">Reference proteome</keyword>
<keyword evidence="6" id="KW-0676">Redox-active center</keyword>
<dbReference type="InterPro" id="IPR036249">
    <property type="entry name" value="Thioredoxin-like_sf"/>
</dbReference>
<evidence type="ECO:0000256" key="3">
    <source>
        <dbReference type="ARBA" id="ARBA00022723"/>
    </source>
</evidence>
<evidence type="ECO:0000256" key="2">
    <source>
        <dbReference type="ARBA" id="ARBA00022448"/>
    </source>
</evidence>
<keyword evidence="5" id="KW-1015">Disulfide bond</keyword>
<protein>
    <recommendedName>
        <fullName evidence="7">Thioredoxin</fullName>
    </recommendedName>
</protein>
<dbReference type="PANTHER" id="PTHR45663">
    <property type="entry name" value="GEO12009P1"/>
    <property type="match status" value="1"/>
</dbReference>
<dbReference type="Pfam" id="PF00085">
    <property type="entry name" value="Thioredoxin"/>
    <property type="match status" value="1"/>
</dbReference>
<gene>
    <name evidence="9" type="ORF">C8N29_13213</name>
</gene>
<keyword evidence="2" id="KW-0813">Transport</keyword>
<dbReference type="OrthoDB" id="9790390at2"/>
<dbReference type="SUPFAM" id="SSF52833">
    <property type="entry name" value="Thioredoxin-like"/>
    <property type="match status" value="1"/>
</dbReference>
<evidence type="ECO:0000256" key="7">
    <source>
        <dbReference type="NCBIfam" id="TIGR01068"/>
    </source>
</evidence>
<feature type="domain" description="Thioredoxin" evidence="8">
    <location>
        <begin position="19"/>
        <end position="144"/>
    </location>
</feature>
<dbReference type="NCBIfam" id="TIGR01068">
    <property type="entry name" value="thioredoxin"/>
    <property type="match status" value="1"/>
</dbReference>
<dbReference type="RefSeq" id="WP_107867040.1">
    <property type="nucleotide sequence ID" value="NZ_QAON01000032.1"/>
</dbReference>
<evidence type="ECO:0000259" key="8">
    <source>
        <dbReference type="PROSITE" id="PS51352"/>
    </source>
</evidence>
<dbReference type="PANTHER" id="PTHR45663:SF40">
    <property type="entry name" value="THIOREDOXIN 2"/>
    <property type="match status" value="1"/>
</dbReference>
<evidence type="ECO:0000313" key="9">
    <source>
        <dbReference type="EMBL" id="PTQ86746.1"/>
    </source>
</evidence>
<keyword evidence="4" id="KW-0249">Electron transport</keyword>
<dbReference type="GO" id="GO:0046872">
    <property type="term" value="F:metal ion binding"/>
    <property type="evidence" value="ECO:0007669"/>
    <property type="project" value="UniProtKB-KW"/>
</dbReference>
<dbReference type="Gene3D" id="3.40.30.10">
    <property type="entry name" value="Glutaredoxin"/>
    <property type="match status" value="1"/>
</dbReference>
<dbReference type="CDD" id="cd02947">
    <property type="entry name" value="TRX_family"/>
    <property type="match status" value="1"/>
</dbReference>
<dbReference type="GO" id="GO:0005829">
    <property type="term" value="C:cytosol"/>
    <property type="evidence" value="ECO:0007669"/>
    <property type="project" value="TreeGrafter"/>
</dbReference>
<proteinExistence type="inferred from homology"/>